<evidence type="ECO:0000313" key="3">
    <source>
        <dbReference type="Proteomes" id="UP001139485"/>
    </source>
</evidence>
<dbReference type="EMBL" id="JAMOIL010000028">
    <property type="protein sequence ID" value="MCM0622108.1"/>
    <property type="molecule type" value="Genomic_DNA"/>
</dbReference>
<gene>
    <name evidence="2" type="ORF">M8330_17590</name>
</gene>
<evidence type="ECO:0000313" key="2">
    <source>
        <dbReference type="EMBL" id="MCM0622108.1"/>
    </source>
</evidence>
<dbReference type="Pfam" id="PF19664">
    <property type="entry name" value="DUF6167"/>
    <property type="match status" value="1"/>
</dbReference>
<feature type="compositionally biased region" description="Low complexity" evidence="1">
    <location>
        <begin position="82"/>
        <end position="92"/>
    </location>
</feature>
<dbReference type="AlphaFoldDB" id="A0A9X2DA06"/>
<keyword evidence="3" id="KW-1185">Reference proteome</keyword>
<feature type="compositionally biased region" description="Basic and acidic residues" evidence="1">
    <location>
        <begin position="52"/>
        <end position="66"/>
    </location>
</feature>
<dbReference type="RefSeq" id="WP_250828390.1">
    <property type="nucleotide sequence ID" value="NZ_JAMOIL010000028.1"/>
</dbReference>
<feature type="region of interest" description="Disordered" evidence="1">
    <location>
        <begin position="52"/>
        <end position="108"/>
    </location>
</feature>
<dbReference type="Proteomes" id="UP001139485">
    <property type="component" value="Unassembled WGS sequence"/>
</dbReference>
<sequence length="108" mass="11465">MSRGLWFVAGAGAGMWAMVRARRAAEALTADGLRDRLSALSVGARMVRDEVAQGRADAETDLRERLGMSPDGPRALPVAGDQPTSSSTQTSQVEQAAPRPIENERGTD</sequence>
<organism evidence="2 3">
    <name type="scientific">Nocardioides bruguierae</name>
    <dbReference type="NCBI Taxonomy" id="2945102"/>
    <lineage>
        <taxon>Bacteria</taxon>
        <taxon>Bacillati</taxon>
        <taxon>Actinomycetota</taxon>
        <taxon>Actinomycetes</taxon>
        <taxon>Propionibacteriales</taxon>
        <taxon>Nocardioidaceae</taxon>
        <taxon>Nocardioides</taxon>
    </lineage>
</organism>
<evidence type="ECO:0000256" key="1">
    <source>
        <dbReference type="SAM" id="MobiDB-lite"/>
    </source>
</evidence>
<name>A0A9X2DA06_9ACTN</name>
<comment type="caution">
    <text evidence="2">The sequence shown here is derived from an EMBL/GenBank/DDBJ whole genome shotgun (WGS) entry which is preliminary data.</text>
</comment>
<protein>
    <submittedName>
        <fullName evidence="2">DUF6167 family protein</fullName>
    </submittedName>
</protein>
<reference evidence="2" key="1">
    <citation type="submission" date="2022-05" db="EMBL/GenBank/DDBJ databases">
        <authorList>
            <person name="Tuo L."/>
        </authorList>
    </citation>
    <scope>NUCLEOTIDE SEQUENCE</scope>
    <source>
        <strain evidence="2">BSK12Z-4</strain>
    </source>
</reference>
<proteinExistence type="predicted"/>
<accession>A0A9X2DA06</accession>
<dbReference type="InterPro" id="IPR046165">
    <property type="entry name" value="DUF6167"/>
</dbReference>